<dbReference type="Proteomes" id="UP001055879">
    <property type="component" value="Linkage Group LG16"/>
</dbReference>
<evidence type="ECO:0000313" key="2">
    <source>
        <dbReference type="Proteomes" id="UP001055879"/>
    </source>
</evidence>
<protein>
    <submittedName>
        <fullName evidence="1">Uncharacterized protein</fullName>
    </submittedName>
</protein>
<comment type="caution">
    <text evidence="1">The sequence shown here is derived from an EMBL/GenBank/DDBJ whole genome shotgun (WGS) entry which is preliminary data.</text>
</comment>
<reference evidence="2" key="1">
    <citation type="journal article" date="2022" name="Mol. Ecol. Resour.">
        <title>The genomes of chicory, endive, great burdock and yacon provide insights into Asteraceae palaeo-polyploidization history and plant inulin production.</title>
        <authorList>
            <person name="Fan W."/>
            <person name="Wang S."/>
            <person name="Wang H."/>
            <person name="Wang A."/>
            <person name="Jiang F."/>
            <person name="Liu H."/>
            <person name="Zhao H."/>
            <person name="Xu D."/>
            <person name="Zhang Y."/>
        </authorList>
    </citation>
    <scope>NUCLEOTIDE SEQUENCE [LARGE SCALE GENOMIC DNA]</scope>
    <source>
        <strain evidence="2">cv. Niubang</strain>
    </source>
</reference>
<sequence>MAISYGIPSISFPTTSHPTVDKIEKELNDIKIWVLSSSCKPATEAICDGVLKLSRLYECMHEFINSISSTQNDKWVEELMDDLVEFLDVCGIIRDLVSQIKDHIRDQQCALRRSKGDPSLETSIVRYNCFRKRVKKDVKRLMASLKRSVAAKSRDHDHREEVVVRMVMEVTISVFQSLLTLFIMSDSRTPKANKWSLVMSKLIQKTRVACEEQHLSATSDFKGSDAVLLHQCCFKDRLSSWSYAKCRLEKMEAQLERMESGLESIFRRLIRTRVSLLNIVSHY</sequence>
<proteinExistence type="predicted"/>
<evidence type="ECO:0000313" key="1">
    <source>
        <dbReference type="EMBL" id="KAI3669209.1"/>
    </source>
</evidence>
<keyword evidence="2" id="KW-1185">Reference proteome</keyword>
<dbReference type="EMBL" id="CM042062">
    <property type="protein sequence ID" value="KAI3669209.1"/>
    <property type="molecule type" value="Genomic_DNA"/>
</dbReference>
<reference evidence="1 2" key="2">
    <citation type="journal article" date="2022" name="Mol. Ecol. Resour.">
        <title>The genomes of chicory, endive, great burdock and yacon provide insights into Asteraceae paleo-polyploidization history and plant inulin production.</title>
        <authorList>
            <person name="Fan W."/>
            <person name="Wang S."/>
            <person name="Wang H."/>
            <person name="Wang A."/>
            <person name="Jiang F."/>
            <person name="Liu H."/>
            <person name="Zhao H."/>
            <person name="Xu D."/>
            <person name="Zhang Y."/>
        </authorList>
    </citation>
    <scope>NUCLEOTIDE SEQUENCE [LARGE SCALE GENOMIC DNA]</scope>
    <source>
        <strain evidence="2">cv. Niubang</strain>
    </source>
</reference>
<accession>A0ACB8XLV4</accession>
<gene>
    <name evidence="1" type="ORF">L6452_40436</name>
</gene>
<name>A0ACB8XLV4_ARCLA</name>
<organism evidence="1 2">
    <name type="scientific">Arctium lappa</name>
    <name type="common">Greater burdock</name>
    <name type="synonym">Lappa major</name>
    <dbReference type="NCBI Taxonomy" id="4217"/>
    <lineage>
        <taxon>Eukaryota</taxon>
        <taxon>Viridiplantae</taxon>
        <taxon>Streptophyta</taxon>
        <taxon>Embryophyta</taxon>
        <taxon>Tracheophyta</taxon>
        <taxon>Spermatophyta</taxon>
        <taxon>Magnoliopsida</taxon>
        <taxon>eudicotyledons</taxon>
        <taxon>Gunneridae</taxon>
        <taxon>Pentapetalae</taxon>
        <taxon>asterids</taxon>
        <taxon>campanulids</taxon>
        <taxon>Asterales</taxon>
        <taxon>Asteraceae</taxon>
        <taxon>Carduoideae</taxon>
        <taxon>Cardueae</taxon>
        <taxon>Arctiinae</taxon>
        <taxon>Arctium</taxon>
    </lineage>
</organism>